<dbReference type="GO" id="GO:0008652">
    <property type="term" value="P:amino acid biosynthetic process"/>
    <property type="evidence" value="ECO:0007669"/>
    <property type="project" value="UniProtKB-KW"/>
</dbReference>
<evidence type="ECO:0000256" key="2">
    <source>
        <dbReference type="ARBA" id="ARBA00013266"/>
    </source>
</evidence>
<evidence type="ECO:0000256" key="4">
    <source>
        <dbReference type="ARBA" id="ARBA00022679"/>
    </source>
</evidence>
<name>A0A7C5WW97_9DEIN</name>
<evidence type="ECO:0000256" key="1">
    <source>
        <dbReference type="ARBA" id="ARBA00007274"/>
    </source>
</evidence>
<gene>
    <name evidence="7" type="ORF">ENJ85_03105</name>
</gene>
<dbReference type="GO" id="GO:0009001">
    <property type="term" value="F:serine O-acetyltransferase activity"/>
    <property type="evidence" value="ECO:0007669"/>
    <property type="project" value="UniProtKB-EC"/>
</dbReference>
<reference evidence="7" key="1">
    <citation type="journal article" date="2020" name="mSystems">
        <title>Genome- and Community-Level Interaction Insights into Carbon Utilization and Element Cycling Functions of Hydrothermarchaeota in Hydrothermal Sediment.</title>
        <authorList>
            <person name="Zhou Z."/>
            <person name="Liu Y."/>
            <person name="Xu W."/>
            <person name="Pan J."/>
            <person name="Luo Z.H."/>
            <person name="Li M."/>
        </authorList>
    </citation>
    <scope>NUCLEOTIDE SEQUENCE [LARGE SCALE GENOMIC DNA]</scope>
    <source>
        <strain evidence="7">HyVt-523</strain>
    </source>
</reference>
<comment type="similarity">
    <text evidence="1">Belongs to the transferase hexapeptide repeat family.</text>
</comment>
<dbReference type="EMBL" id="DRNZ01000195">
    <property type="protein sequence ID" value="HHO58140.1"/>
    <property type="molecule type" value="Genomic_DNA"/>
</dbReference>
<keyword evidence="4" id="KW-0808">Transferase</keyword>
<dbReference type="NCBIfam" id="NF041874">
    <property type="entry name" value="EPS_EpsC"/>
    <property type="match status" value="1"/>
</dbReference>
<dbReference type="Gene3D" id="1.10.3130.10">
    <property type="entry name" value="serine acetyltransferase, domain 1"/>
    <property type="match status" value="1"/>
</dbReference>
<accession>A0A7C5WW97</accession>
<protein>
    <recommendedName>
        <fullName evidence="2">serine O-acetyltransferase</fullName>
        <ecNumber evidence="2">2.3.1.30</ecNumber>
    </recommendedName>
</protein>
<dbReference type="InterPro" id="IPR045304">
    <property type="entry name" value="LbH_SAT"/>
</dbReference>
<sequence>MSVSLEELAARLTEGAQELRLEHLPRPGVVHEAVERLRSLLFPAGDAETNALAVLREVRAEMVVQVGRALDFARARALPQTSQPHPRYDTPEALVDAWLERLPQVRRMLELDAQAAYGGDPAATSPEEVVCCYPGFLAIAYHRLAHELYRLGVPLVPRAISERAHSLTGIDIHPGARIGERFFIDHGTGIVVGETAVLGRGVSLYQGVTLGAKKFELDARGNPVKGVPRHPILEDGVIVYAGATILGRVTIGRGSVIGGNVWLTESVPPGSKITHSSEKI</sequence>
<comment type="catalytic activity">
    <reaction evidence="6">
        <text>L-serine + acetyl-CoA = O-acetyl-L-serine + CoA</text>
        <dbReference type="Rhea" id="RHEA:24560"/>
        <dbReference type="ChEBI" id="CHEBI:33384"/>
        <dbReference type="ChEBI" id="CHEBI:57287"/>
        <dbReference type="ChEBI" id="CHEBI:57288"/>
        <dbReference type="ChEBI" id="CHEBI:58340"/>
        <dbReference type="EC" id="2.3.1.30"/>
    </reaction>
</comment>
<dbReference type="InterPro" id="IPR053376">
    <property type="entry name" value="Serine_acetyltransferase"/>
</dbReference>
<dbReference type="SUPFAM" id="SSF51161">
    <property type="entry name" value="Trimeric LpxA-like enzymes"/>
    <property type="match status" value="1"/>
</dbReference>
<dbReference type="InterPro" id="IPR011004">
    <property type="entry name" value="Trimer_LpxA-like_sf"/>
</dbReference>
<evidence type="ECO:0000256" key="6">
    <source>
        <dbReference type="ARBA" id="ARBA00049486"/>
    </source>
</evidence>
<dbReference type="EC" id="2.3.1.30" evidence="2"/>
<dbReference type="Pfam" id="PF00132">
    <property type="entry name" value="Hexapep"/>
    <property type="match status" value="1"/>
</dbReference>
<evidence type="ECO:0000256" key="3">
    <source>
        <dbReference type="ARBA" id="ARBA00022605"/>
    </source>
</evidence>
<comment type="caution">
    <text evidence="7">The sequence shown here is derived from an EMBL/GenBank/DDBJ whole genome shotgun (WGS) entry which is preliminary data.</text>
</comment>
<dbReference type="InterPro" id="IPR001451">
    <property type="entry name" value="Hexapep"/>
</dbReference>
<dbReference type="CDD" id="cd03354">
    <property type="entry name" value="LbH_SAT"/>
    <property type="match status" value="1"/>
</dbReference>
<dbReference type="AlphaFoldDB" id="A0A7C5WW97"/>
<keyword evidence="3" id="KW-0028">Amino-acid biosynthesis</keyword>
<proteinExistence type="inferred from homology"/>
<dbReference type="Gene3D" id="2.160.10.10">
    <property type="entry name" value="Hexapeptide repeat proteins"/>
    <property type="match status" value="1"/>
</dbReference>
<keyword evidence="5" id="KW-0012">Acyltransferase</keyword>
<dbReference type="PANTHER" id="PTHR42811">
    <property type="entry name" value="SERINE ACETYLTRANSFERASE"/>
    <property type="match status" value="1"/>
</dbReference>
<organism evidence="7">
    <name type="scientific">Oceanithermus profundus</name>
    <dbReference type="NCBI Taxonomy" id="187137"/>
    <lineage>
        <taxon>Bacteria</taxon>
        <taxon>Thermotogati</taxon>
        <taxon>Deinococcota</taxon>
        <taxon>Deinococci</taxon>
        <taxon>Thermales</taxon>
        <taxon>Thermaceae</taxon>
        <taxon>Oceanithermus</taxon>
    </lineage>
</organism>
<dbReference type="InterPro" id="IPR042122">
    <property type="entry name" value="Ser_AcTrfase_N_sf"/>
</dbReference>
<evidence type="ECO:0000313" key="7">
    <source>
        <dbReference type="EMBL" id="HHO58140.1"/>
    </source>
</evidence>
<evidence type="ECO:0000256" key="5">
    <source>
        <dbReference type="ARBA" id="ARBA00023315"/>
    </source>
</evidence>
<dbReference type="Proteomes" id="UP000886105">
    <property type="component" value="Unassembled WGS sequence"/>
</dbReference>